<gene>
    <name evidence="7" type="ORF">CBW46_009875</name>
</gene>
<dbReference type="RefSeq" id="WP_089199843.1">
    <property type="nucleotide sequence ID" value="NZ_NHRJ02000004.1"/>
</dbReference>
<dbReference type="Proteomes" id="UP000214746">
    <property type="component" value="Unassembled WGS sequence"/>
</dbReference>
<dbReference type="InterPro" id="IPR002794">
    <property type="entry name" value="DUF92_TMEM19"/>
</dbReference>
<feature type="transmembrane region" description="Helical" evidence="6">
    <location>
        <begin position="44"/>
        <end position="64"/>
    </location>
</feature>
<evidence type="ECO:0000256" key="4">
    <source>
        <dbReference type="ARBA" id="ARBA00022989"/>
    </source>
</evidence>
<keyword evidence="4 6" id="KW-1133">Transmembrane helix</keyword>
<feature type="transmembrane region" description="Helical" evidence="6">
    <location>
        <begin position="85"/>
        <end position="104"/>
    </location>
</feature>
<dbReference type="AlphaFoldDB" id="A0A2W1NAL2"/>
<proteinExistence type="inferred from homology"/>
<feature type="transmembrane region" description="Helical" evidence="6">
    <location>
        <begin position="196"/>
        <end position="217"/>
    </location>
</feature>
<evidence type="ECO:0000256" key="1">
    <source>
        <dbReference type="ARBA" id="ARBA00004141"/>
    </source>
</evidence>
<dbReference type="PANTHER" id="PTHR13353">
    <property type="entry name" value="TRANSMEMBRANE PROTEIN 19"/>
    <property type="match status" value="1"/>
</dbReference>
<evidence type="ECO:0000256" key="5">
    <source>
        <dbReference type="ARBA" id="ARBA00023136"/>
    </source>
</evidence>
<dbReference type="GO" id="GO:0016020">
    <property type="term" value="C:membrane"/>
    <property type="evidence" value="ECO:0007669"/>
    <property type="project" value="UniProtKB-SubCell"/>
</dbReference>
<dbReference type="EMBL" id="NHRJ02000004">
    <property type="protein sequence ID" value="PZE20984.1"/>
    <property type="molecule type" value="Genomic_DNA"/>
</dbReference>
<comment type="similarity">
    <text evidence="2">Belongs to the TMEM19 family.</text>
</comment>
<evidence type="ECO:0000256" key="6">
    <source>
        <dbReference type="SAM" id="Phobius"/>
    </source>
</evidence>
<evidence type="ECO:0000313" key="8">
    <source>
        <dbReference type="Proteomes" id="UP000214746"/>
    </source>
</evidence>
<feature type="transmembrane region" description="Helical" evidence="6">
    <location>
        <begin position="153"/>
        <end position="176"/>
    </location>
</feature>
<evidence type="ECO:0000256" key="3">
    <source>
        <dbReference type="ARBA" id="ARBA00022692"/>
    </source>
</evidence>
<accession>A0A2W1NAL2</accession>
<reference evidence="7" key="1">
    <citation type="submission" date="2018-06" db="EMBL/GenBank/DDBJ databases">
        <title>Paenibacillus xerothermodurans sp. nov. an extremely dry heat resistant spore forming bacterium isolated from the soil of Cape Canaveral, Florida.</title>
        <authorList>
            <person name="Seuylemezian A."/>
            <person name="Kaur N."/>
            <person name="Patil P."/>
            <person name="Patil P."/>
            <person name="Mayilraj S."/>
            <person name="Vaishampayan P."/>
        </authorList>
    </citation>
    <scope>NUCLEOTIDE SEQUENCE [LARGE SCALE GENOMIC DNA]</scope>
    <source>
        <strain evidence="7">ATCC 27380</strain>
    </source>
</reference>
<comment type="subcellular location">
    <subcellularLocation>
        <location evidence="1">Membrane</location>
        <topology evidence="1">Multi-pass membrane protein</topology>
    </subcellularLocation>
</comment>
<dbReference type="OrthoDB" id="9808500at2"/>
<name>A0A2W1NAL2_PAEXE</name>
<keyword evidence="5 6" id="KW-0472">Membrane</keyword>
<sequence>MWDWLIGAACSLYIAAAAYGKKSLSGSGAAAAVAVGTVMYAMGSLPWFGTLIVFFIASTALTKWRHRQKSLVESGYAKSGRRDAGQVLANGGLGAALCICHNLWPGPLWWVAFIGVMATVTADTWATEIGALSRTQPRSILNGRKVAAGTSGGVTALGAVASVAGGITIGLAAWLLSTWQPASTLAAENSAAAPAGAVLLLFGAAGGLVGSLSDSLLGAVWQVMYRCTVCGKEIEKDRHCNQLAVRIRGASWFTNDAVNIISSLCGGAACLILYLILYG</sequence>
<keyword evidence="3 6" id="KW-0812">Transmembrane</keyword>
<protein>
    <submittedName>
        <fullName evidence="7">DUF92 domain-containing protein</fullName>
    </submittedName>
</protein>
<organism evidence="7 8">
    <name type="scientific">Paenibacillus xerothermodurans</name>
    <dbReference type="NCBI Taxonomy" id="1977292"/>
    <lineage>
        <taxon>Bacteria</taxon>
        <taxon>Bacillati</taxon>
        <taxon>Bacillota</taxon>
        <taxon>Bacilli</taxon>
        <taxon>Bacillales</taxon>
        <taxon>Paenibacillaceae</taxon>
        <taxon>Paenibacillus</taxon>
    </lineage>
</organism>
<evidence type="ECO:0000256" key="2">
    <source>
        <dbReference type="ARBA" id="ARBA00009012"/>
    </source>
</evidence>
<keyword evidence="8" id="KW-1185">Reference proteome</keyword>
<feature type="transmembrane region" description="Helical" evidence="6">
    <location>
        <begin position="257"/>
        <end position="277"/>
    </location>
</feature>
<evidence type="ECO:0000313" key="7">
    <source>
        <dbReference type="EMBL" id="PZE20984.1"/>
    </source>
</evidence>
<comment type="caution">
    <text evidence="7">The sequence shown here is derived from an EMBL/GenBank/DDBJ whole genome shotgun (WGS) entry which is preliminary data.</text>
</comment>
<dbReference type="PANTHER" id="PTHR13353:SF5">
    <property type="entry name" value="TRANSMEMBRANE PROTEIN 19"/>
    <property type="match status" value="1"/>
</dbReference>
<feature type="transmembrane region" description="Helical" evidence="6">
    <location>
        <begin position="110"/>
        <end position="132"/>
    </location>
</feature>
<dbReference type="Pfam" id="PF01940">
    <property type="entry name" value="DUF92"/>
    <property type="match status" value="1"/>
</dbReference>